<comment type="caution">
    <text evidence="2">The sequence shown here is derived from an EMBL/GenBank/DDBJ whole genome shotgun (WGS) entry which is preliminary data.</text>
</comment>
<evidence type="ECO:0000313" key="3">
    <source>
        <dbReference type="Proteomes" id="UP000077519"/>
    </source>
</evidence>
<keyword evidence="1" id="KW-0812">Transmembrane</keyword>
<sequence length="97" mass="9600">MIITLTAVATDFSAQDIGGVDPTLPTGDAGEKINLLMSWLMGLCITASVAGLMICGSMLVYEKITGGGGNSTGKLVGGLVGSILIGSAAGLVNMLAL</sequence>
<proteinExistence type="predicted"/>
<protein>
    <recommendedName>
        <fullName evidence="4">Conjugal transfer protein TrbC</fullName>
    </recommendedName>
</protein>
<feature type="transmembrane region" description="Helical" evidence="1">
    <location>
        <begin position="73"/>
        <end position="96"/>
    </location>
</feature>
<name>A0A177YE25_9NOCA</name>
<organism evidence="2 3">
    <name type="scientific">Rhodococcoides kyotonense</name>
    <dbReference type="NCBI Taxonomy" id="398843"/>
    <lineage>
        <taxon>Bacteria</taxon>
        <taxon>Bacillati</taxon>
        <taxon>Actinomycetota</taxon>
        <taxon>Actinomycetes</taxon>
        <taxon>Mycobacteriales</taxon>
        <taxon>Nocardiaceae</taxon>
        <taxon>Rhodococcoides</taxon>
    </lineage>
</organism>
<dbReference type="EMBL" id="LVHI01000015">
    <property type="protein sequence ID" value="OAK53792.1"/>
    <property type="molecule type" value="Genomic_DNA"/>
</dbReference>
<feature type="transmembrane region" description="Helical" evidence="1">
    <location>
        <begin position="38"/>
        <end position="61"/>
    </location>
</feature>
<dbReference type="AlphaFoldDB" id="A0A177YE25"/>
<keyword evidence="3" id="KW-1185">Reference proteome</keyword>
<evidence type="ECO:0008006" key="4">
    <source>
        <dbReference type="Google" id="ProtNLM"/>
    </source>
</evidence>
<reference evidence="2 3" key="1">
    <citation type="submission" date="2016-03" db="EMBL/GenBank/DDBJ databases">
        <title>Genome sequence of Rhodococcus kyotonensis KB10.</title>
        <authorList>
            <person name="Jeong H."/>
            <person name="Hong C.E."/>
            <person name="Jo S.H."/>
            <person name="Park J.M."/>
        </authorList>
    </citation>
    <scope>NUCLEOTIDE SEQUENCE [LARGE SCALE GENOMIC DNA]</scope>
    <source>
        <strain evidence="2 3">KB10</strain>
    </source>
</reference>
<dbReference type="Proteomes" id="UP000077519">
    <property type="component" value="Unassembled WGS sequence"/>
</dbReference>
<evidence type="ECO:0000256" key="1">
    <source>
        <dbReference type="SAM" id="Phobius"/>
    </source>
</evidence>
<accession>A0A177YE25</accession>
<gene>
    <name evidence="2" type="ORF">A3K89_21980</name>
</gene>
<dbReference type="RefSeq" id="WP_068426750.1">
    <property type="nucleotide sequence ID" value="NZ_LVHI01000015.1"/>
</dbReference>
<evidence type="ECO:0000313" key="2">
    <source>
        <dbReference type="EMBL" id="OAK53792.1"/>
    </source>
</evidence>
<keyword evidence="1" id="KW-0472">Membrane</keyword>
<keyword evidence="1" id="KW-1133">Transmembrane helix</keyword>